<dbReference type="Proteomes" id="UP000250744">
    <property type="component" value="Unassembled WGS sequence"/>
</dbReference>
<sequence>MRKYLMTAMLVVIPGLSMSAQADSSAFNQILDGLVQYRLAEQQRQSHVDLPIALTSRERDRLLNILLNDYMSDRERSEHRHSNRHNNYRDLPPGLQRKLARSERLPRGWQRKLVRGEVMLQELYRYATPLPANYRTRARIDDRNTELVLLGDKVVRLVEGRGTIVDVIDIASILL</sequence>
<keyword evidence="4" id="KW-1185">Reference proteome</keyword>
<proteinExistence type="predicted"/>
<dbReference type="OrthoDB" id="5739345at2"/>
<dbReference type="Gene3D" id="3.10.450.160">
    <property type="entry name" value="inner membrane protein cigr"/>
    <property type="match status" value="1"/>
</dbReference>
<dbReference type="AlphaFoldDB" id="A0A364NK75"/>
<evidence type="ECO:0000256" key="1">
    <source>
        <dbReference type="SAM" id="MobiDB-lite"/>
    </source>
</evidence>
<evidence type="ECO:0000313" key="4">
    <source>
        <dbReference type="Proteomes" id="UP000250744"/>
    </source>
</evidence>
<name>A0A364NK75_9GAMM</name>
<evidence type="ECO:0000256" key="2">
    <source>
        <dbReference type="SAM" id="SignalP"/>
    </source>
</evidence>
<gene>
    <name evidence="3" type="ORF">DN062_14085</name>
</gene>
<feature type="chain" id="PRO_5016604442" evidence="2">
    <location>
        <begin position="23"/>
        <end position="175"/>
    </location>
</feature>
<protein>
    <submittedName>
        <fullName evidence="3">Uncharacterized protein</fullName>
    </submittedName>
</protein>
<feature type="region of interest" description="Disordered" evidence="1">
    <location>
        <begin position="74"/>
        <end position="95"/>
    </location>
</feature>
<accession>A0A364NK75</accession>
<keyword evidence="2" id="KW-0732">Signal</keyword>
<reference evidence="3 4" key="1">
    <citation type="submission" date="2018-06" db="EMBL/GenBank/DDBJ databases">
        <title>Nitrincola tibetense sp. nov., isolated from Lake XuguoCo on Tibetan Plateau.</title>
        <authorList>
            <person name="Xing P."/>
        </authorList>
    </citation>
    <scope>NUCLEOTIDE SEQUENCE [LARGE SCALE GENOMIC DNA]</scope>
    <source>
        <strain evidence="4">xg18</strain>
    </source>
</reference>
<dbReference type="RefSeq" id="WP_112159942.1">
    <property type="nucleotide sequence ID" value="NZ_QKRX01000011.1"/>
</dbReference>
<comment type="caution">
    <text evidence="3">The sequence shown here is derived from an EMBL/GenBank/DDBJ whole genome shotgun (WGS) entry which is preliminary data.</text>
</comment>
<dbReference type="EMBL" id="QKRX01000011">
    <property type="protein sequence ID" value="RAU17287.1"/>
    <property type="molecule type" value="Genomic_DNA"/>
</dbReference>
<feature type="signal peptide" evidence="2">
    <location>
        <begin position="1"/>
        <end position="22"/>
    </location>
</feature>
<organism evidence="3 4">
    <name type="scientific">Nitrincola tibetensis</name>
    <dbReference type="NCBI Taxonomy" id="2219697"/>
    <lineage>
        <taxon>Bacteria</taxon>
        <taxon>Pseudomonadati</taxon>
        <taxon>Pseudomonadota</taxon>
        <taxon>Gammaproteobacteria</taxon>
        <taxon>Oceanospirillales</taxon>
        <taxon>Oceanospirillaceae</taxon>
        <taxon>Nitrincola</taxon>
    </lineage>
</organism>
<evidence type="ECO:0000313" key="3">
    <source>
        <dbReference type="EMBL" id="RAU17287.1"/>
    </source>
</evidence>